<keyword evidence="2" id="KW-1185">Reference proteome</keyword>
<dbReference type="EMBL" id="BSYI01000027">
    <property type="protein sequence ID" value="GMG83988.1"/>
    <property type="molecule type" value="Genomic_DNA"/>
</dbReference>
<comment type="caution">
    <text evidence="1">The sequence shown here is derived from an EMBL/GenBank/DDBJ whole genome shotgun (WGS) entry which is preliminary data.</text>
</comment>
<accession>A0ABQ6LLA5</accession>
<dbReference type="Proteomes" id="UP001239909">
    <property type="component" value="Unassembled WGS sequence"/>
</dbReference>
<proteinExistence type="predicted"/>
<reference evidence="1 2" key="1">
    <citation type="submission" date="2023-04" db="EMBL/GenBank/DDBJ databases">
        <title>Marinoamorphus aggregata gen. nov., sp. Nov., isolate from tissue of brittle star Ophioplocus japonicus.</title>
        <authorList>
            <person name="Kawano K."/>
            <person name="Sawayama S."/>
            <person name="Nakagawa S."/>
        </authorList>
    </citation>
    <scope>NUCLEOTIDE SEQUENCE [LARGE SCALE GENOMIC DNA]</scope>
    <source>
        <strain evidence="1 2">NKW23</strain>
    </source>
</reference>
<evidence type="ECO:0000313" key="1">
    <source>
        <dbReference type="EMBL" id="GMG83988.1"/>
    </source>
</evidence>
<protein>
    <submittedName>
        <fullName evidence="1">Uncharacterized protein</fullName>
    </submittedName>
</protein>
<evidence type="ECO:0000313" key="2">
    <source>
        <dbReference type="Proteomes" id="UP001239909"/>
    </source>
</evidence>
<name>A0ABQ6LLA5_9RHOB</name>
<sequence>MTPMDANDRDVDLEPTFKRFPQDRAMLALLIRTNAVVRIMCEEHAMATTALDHFEQAPDAERRPEVAEYRALKAELEVELETVIQDARQLRLPGEPGRK</sequence>
<organism evidence="1 2">
    <name type="scientific">Paralimibaculum aggregatum</name>
    <dbReference type="NCBI Taxonomy" id="3036245"/>
    <lineage>
        <taxon>Bacteria</taxon>
        <taxon>Pseudomonadati</taxon>
        <taxon>Pseudomonadota</taxon>
        <taxon>Alphaproteobacteria</taxon>
        <taxon>Rhodobacterales</taxon>
        <taxon>Paracoccaceae</taxon>
        <taxon>Paralimibaculum</taxon>
    </lineage>
</organism>
<gene>
    <name evidence="1" type="ORF">LNKW23_32020</name>
</gene>